<gene>
    <name evidence="1" type="ORF">BRADI_3g50245v3</name>
</gene>
<evidence type="ECO:0000313" key="1">
    <source>
        <dbReference type="EMBL" id="PNT69146.1"/>
    </source>
</evidence>
<dbReference type="Proteomes" id="UP000008810">
    <property type="component" value="Chromosome 3"/>
</dbReference>
<dbReference type="InParanoid" id="A0A2K2D4F8"/>
<accession>A0A2K2D4F8</accession>
<evidence type="ECO:0000313" key="3">
    <source>
        <dbReference type="Proteomes" id="UP000008810"/>
    </source>
</evidence>
<evidence type="ECO:0000313" key="2">
    <source>
        <dbReference type="EnsemblPlants" id="PNT69146"/>
    </source>
</evidence>
<proteinExistence type="predicted"/>
<name>A0A2K2D4F8_BRADI</name>
<dbReference type="AlphaFoldDB" id="A0A2K2D4F8"/>
<reference evidence="2" key="3">
    <citation type="submission" date="2018-08" db="UniProtKB">
        <authorList>
            <consortium name="EnsemblPlants"/>
        </authorList>
    </citation>
    <scope>IDENTIFICATION</scope>
    <source>
        <strain evidence="2">cv. Bd21</strain>
    </source>
</reference>
<sequence>MQCTDIYKTSPIAQHMLYGYLYSTIYKTVLHCFFGLVTHITDIENHFELLFTRAPPPPPLYSMCIQATCILRVKGLTPIR</sequence>
<keyword evidence="3" id="KW-1185">Reference proteome</keyword>
<dbReference type="EMBL" id="CM000882">
    <property type="protein sequence ID" value="PNT69146.1"/>
    <property type="molecule type" value="Genomic_DNA"/>
</dbReference>
<organism evidence="1">
    <name type="scientific">Brachypodium distachyon</name>
    <name type="common">Purple false brome</name>
    <name type="synonym">Trachynia distachya</name>
    <dbReference type="NCBI Taxonomy" id="15368"/>
    <lineage>
        <taxon>Eukaryota</taxon>
        <taxon>Viridiplantae</taxon>
        <taxon>Streptophyta</taxon>
        <taxon>Embryophyta</taxon>
        <taxon>Tracheophyta</taxon>
        <taxon>Spermatophyta</taxon>
        <taxon>Magnoliopsida</taxon>
        <taxon>Liliopsida</taxon>
        <taxon>Poales</taxon>
        <taxon>Poaceae</taxon>
        <taxon>BOP clade</taxon>
        <taxon>Pooideae</taxon>
        <taxon>Stipodae</taxon>
        <taxon>Brachypodieae</taxon>
        <taxon>Brachypodium</taxon>
    </lineage>
</organism>
<reference evidence="1 2" key="1">
    <citation type="journal article" date="2010" name="Nature">
        <title>Genome sequencing and analysis of the model grass Brachypodium distachyon.</title>
        <authorList>
            <consortium name="International Brachypodium Initiative"/>
        </authorList>
    </citation>
    <scope>NUCLEOTIDE SEQUENCE [LARGE SCALE GENOMIC DNA]</scope>
    <source>
        <strain evidence="1 2">Bd21</strain>
    </source>
</reference>
<dbReference type="Gramene" id="PNT69146">
    <property type="protein sequence ID" value="PNT69146"/>
    <property type="gene ID" value="BRADI_3g50245v3"/>
</dbReference>
<protein>
    <submittedName>
        <fullName evidence="1 2">Uncharacterized protein</fullName>
    </submittedName>
</protein>
<dbReference type="EnsemblPlants" id="PNT69146">
    <property type="protein sequence ID" value="PNT69146"/>
    <property type="gene ID" value="BRADI_3g50245v3"/>
</dbReference>
<reference evidence="1" key="2">
    <citation type="submission" date="2017-06" db="EMBL/GenBank/DDBJ databases">
        <title>WGS assembly of Brachypodium distachyon.</title>
        <authorList>
            <consortium name="The International Brachypodium Initiative"/>
            <person name="Lucas S."/>
            <person name="Harmon-Smith M."/>
            <person name="Lail K."/>
            <person name="Tice H."/>
            <person name="Grimwood J."/>
            <person name="Bruce D."/>
            <person name="Barry K."/>
            <person name="Shu S."/>
            <person name="Lindquist E."/>
            <person name="Wang M."/>
            <person name="Pitluck S."/>
            <person name="Vogel J.P."/>
            <person name="Garvin D.F."/>
            <person name="Mockler T.C."/>
            <person name="Schmutz J."/>
            <person name="Rokhsar D."/>
            <person name="Bevan M.W."/>
        </authorList>
    </citation>
    <scope>NUCLEOTIDE SEQUENCE</scope>
    <source>
        <strain evidence="1">Bd21</strain>
    </source>
</reference>